<name>B2A3H9_NATTJ</name>
<dbReference type="STRING" id="457570.Nther_2861"/>
<feature type="compositionally biased region" description="Basic and acidic residues" evidence="1">
    <location>
        <begin position="146"/>
        <end position="155"/>
    </location>
</feature>
<accession>B2A3H9</accession>
<dbReference type="InterPro" id="IPR023485">
    <property type="entry name" value="Ptyr_pPase"/>
</dbReference>
<proteinExistence type="predicted"/>
<dbReference type="KEGG" id="nth:Nther_2861"/>
<dbReference type="PANTHER" id="PTHR11717:SF31">
    <property type="entry name" value="LOW MOLECULAR WEIGHT PROTEIN-TYROSINE-PHOSPHATASE ETP-RELATED"/>
    <property type="match status" value="1"/>
</dbReference>
<reference evidence="3 4" key="1">
    <citation type="submission" date="2008-04" db="EMBL/GenBank/DDBJ databases">
        <title>Complete sequence of chromosome of Natranaerobius thermophilus JW/NM-WN-LF.</title>
        <authorList>
            <consortium name="US DOE Joint Genome Institute"/>
            <person name="Copeland A."/>
            <person name="Lucas S."/>
            <person name="Lapidus A."/>
            <person name="Glavina del Rio T."/>
            <person name="Dalin E."/>
            <person name="Tice H."/>
            <person name="Bruce D."/>
            <person name="Goodwin L."/>
            <person name="Pitluck S."/>
            <person name="Chertkov O."/>
            <person name="Brettin T."/>
            <person name="Detter J.C."/>
            <person name="Han C."/>
            <person name="Kuske C.R."/>
            <person name="Schmutz J."/>
            <person name="Larimer F."/>
            <person name="Land M."/>
            <person name="Hauser L."/>
            <person name="Kyrpides N."/>
            <person name="Lykidis A."/>
            <person name="Mesbah N.M."/>
            <person name="Wiegel J."/>
        </authorList>
    </citation>
    <scope>NUCLEOTIDE SEQUENCE [LARGE SCALE GENOMIC DNA]</scope>
    <source>
        <strain evidence="4">ATCC BAA-1301 / DSM 18059 / JW/NM-WN-LF</strain>
    </source>
</reference>
<dbReference type="PANTHER" id="PTHR11717">
    <property type="entry name" value="LOW MOLECULAR WEIGHT PROTEIN TYROSINE PHOSPHATASE"/>
    <property type="match status" value="1"/>
</dbReference>
<evidence type="ECO:0000259" key="2">
    <source>
        <dbReference type="SMART" id="SM00226"/>
    </source>
</evidence>
<keyword evidence="4" id="KW-1185">Reference proteome</keyword>
<sequence>MKGGLIIRTILFVCTGNTCRSPMAEWIFNNKVEEWGLSDKLQGKSAGIFAVDGTQASEHAKKIVNSKGGDLSEHRAQVVKQELVDQADLILTMTAEQKHFVESNYSSDNNNASVYLITEYVSKLLENPEELNQTGTSESTSINSCKDGEKSEVKDPIGGTYDEYQAVFFELEELIEIIVKNHN</sequence>
<dbReference type="AlphaFoldDB" id="B2A3H9"/>
<dbReference type="CDD" id="cd16344">
    <property type="entry name" value="LMWPAP"/>
    <property type="match status" value="1"/>
</dbReference>
<evidence type="ECO:0000256" key="1">
    <source>
        <dbReference type="SAM" id="MobiDB-lite"/>
    </source>
</evidence>
<evidence type="ECO:0000313" key="4">
    <source>
        <dbReference type="Proteomes" id="UP000001683"/>
    </source>
</evidence>
<dbReference type="SUPFAM" id="SSF52788">
    <property type="entry name" value="Phosphotyrosine protein phosphatases I"/>
    <property type="match status" value="1"/>
</dbReference>
<dbReference type="eggNOG" id="COG0394">
    <property type="taxonomic scope" value="Bacteria"/>
</dbReference>
<dbReference type="Gene3D" id="3.40.50.2300">
    <property type="match status" value="1"/>
</dbReference>
<dbReference type="Pfam" id="PF01451">
    <property type="entry name" value="LMWPc"/>
    <property type="match status" value="1"/>
</dbReference>
<protein>
    <submittedName>
        <fullName evidence="3">Protein tyrosine phosphatase</fullName>
    </submittedName>
</protein>
<dbReference type="InterPro" id="IPR036196">
    <property type="entry name" value="Ptyr_pPase_sf"/>
</dbReference>
<dbReference type="GO" id="GO:0004725">
    <property type="term" value="F:protein tyrosine phosphatase activity"/>
    <property type="evidence" value="ECO:0007669"/>
    <property type="project" value="TreeGrafter"/>
</dbReference>
<dbReference type="Proteomes" id="UP000001683">
    <property type="component" value="Chromosome"/>
</dbReference>
<reference evidence="3 4" key="2">
    <citation type="journal article" date="2011" name="J. Bacteriol.">
        <title>Complete genome sequence of the anaerobic, halophilic alkalithermophile Natranaerobius thermophilus JW/NM-WN-LF.</title>
        <authorList>
            <person name="Zhao B."/>
            <person name="Mesbah N.M."/>
            <person name="Dalin E."/>
            <person name="Goodwin L."/>
            <person name="Nolan M."/>
            <person name="Pitluck S."/>
            <person name="Chertkov O."/>
            <person name="Brettin T.S."/>
            <person name="Han J."/>
            <person name="Larimer F.W."/>
            <person name="Land M.L."/>
            <person name="Hauser L."/>
            <person name="Kyrpides N."/>
            <person name="Wiegel J."/>
        </authorList>
    </citation>
    <scope>NUCLEOTIDE SEQUENCE [LARGE SCALE GENOMIC DNA]</scope>
    <source>
        <strain evidence="4">ATCC BAA-1301 / DSM 18059 / JW/NM-WN-LF</strain>
    </source>
</reference>
<organism evidence="3 4">
    <name type="scientific">Natranaerobius thermophilus (strain ATCC BAA-1301 / DSM 18059 / JW/NM-WN-LF)</name>
    <dbReference type="NCBI Taxonomy" id="457570"/>
    <lineage>
        <taxon>Bacteria</taxon>
        <taxon>Bacillati</taxon>
        <taxon>Bacillota</taxon>
        <taxon>Clostridia</taxon>
        <taxon>Natranaerobiales</taxon>
        <taxon>Natranaerobiaceae</taxon>
        <taxon>Natranaerobius</taxon>
    </lineage>
</organism>
<dbReference type="FunCoup" id="B2A3H9">
    <property type="interactions" value="1"/>
</dbReference>
<feature type="region of interest" description="Disordered" evidence="1">
    <location>
        <begin position="130"/>
        <end position="156"/>
    </location>
</feature>
<dbReference type="HOGENOM" id="CLU_071415_1_2_9"/>
<evidence type="ECO:0000313" key="3">
    <source>
        <dbReference type="EMBL" id="ACB86408.1"/>
    </source>
</evidence>
<feature type="domain" description="Phosphotyrosine protein phosphatase I" evidence="2">
    <location>
        <begin position="8"/>
        <end position="181"/>
    </location>
</feature>
<gene>
    <name evidence="3" type="ordered locus">Nther_2861</name>
</gene>
<dbReference type="InParanoid" id="B2A3H9"/>
<feature type="compositionally biased region" description="Polar residues" evidence="1">
    <location>
        <begin position="130"/>
        <end position="144"/>
    </location>
</feature>
<dbReference type="InterPro" id="IPR050438">
    <property type="entry name" value="LMW_PTPase"/>
</dbReference>
<dbReference type="EMBL" id="CP001034">
    <property type="protein sequence ID" value="ACB86408.1"/>
    <property type="molecule type" value="Genomic_DNA"/>
</dbReference>
<dbReference type="SMART" id="SM00226">
    <property type="entry name" value="LMWPc"/>
    <property type="match status" value="1"/>
</dbReference>
<dbReference type="RefSeq" id="WP_012449240.1">
    <property type="nucleotide sequence ID" value="NC_010718.1"/>
</dbReference>